<reference evidence="1 2" key="1">
    <citation type="submission" date="2016-10" db="EMBL/GenBank/DDBJ databases">
        <authorList>
            <person name="Varghese N."/>
            <person name="Submissions S."/>
        </authorList>
    </citation>
    <scope>NUCLEOTIDE SEQUENCE [LARGE SCALE GENOMIC DNA]</scope>
    <source>
        <strain evidence="1 2">TC-13</strain>
    </source>
</reference>
<proteinExistence type="predicted"/>
<comment type="caution">
    <text evidence="1">The sequence shown here is derived from an EMBL/GenBank/DDBJ whole genome shotgun (WGS) entry which is preliminary data.</text>
</comment>
<dbReference type="Proteomes" id="UP000199410">
    <property type="component" value="Unassembled WGS sequence"/>
</dbReference>
<evidence type="ECO:0000313" key="1">
    <source>
        <dbReference type="EMBL" id="SEQ59207.1"/>
    </source>
</evidence>
<protein>
    <submittedName>
        <fullName evidence="1">Uncharacterized protein</fullName>
    </submittedName>
</protein>
<organism evidence="1 2">
    <name type="scientific">Lysinibacillus fusiformis</name>
    <dbReference type="NCBI Taxonomy" id="28031"/>
    <lineage>
        <taxon>Bacteria</taxon>
        <taxon>Bacillati</taxon>
        <taxon>Bacillota</taxon>
        <taxon>Bacilli</taxon>
        <taxon>Bacillales</taxon>
        <taxon>Bacillaceae</taxon>
        <taxon>Lysinibacillus</taxon>
    </lineage>
</organism>
<dbReference type="RefSeq" id="WP_089986029.1">
    <property type="nucleotide sequence ID" value="NZ_FMVP01000006.1"/>
</dbReference>
<accession>A0A1H9HAE3</accession>
<gene>
    <name evidence="1" type="ORF">SAMN02787113_01963</name>
</gene>
<sequence length="89" mass="9689">MKQLIIHDEEGFIISVMGGTPEPREPIGVPFLWADVPIDQQVIKINVSVTPHEVVLKAMPKSETQMAQEQIDALTQAVAELSLLVGGNT</sequence>
<name>A0A1H9HAE3_9BACI</name>
<dbReference type="AlphaFoldDB" id="A0A1H9HAE3"/>
<dbReference type="EMBL" id="FOEL01000006">
    <property type="protein sequence ID" value="SEQ59207.1"/>
    <property type="molecule type" value="Genomic_DNA"/>
</dbReference>
<evidence type="ECO:0000313" key="2">
    <source>
        <dbReference type="Proteomes" id="UP000199410"/>
    </source>
</evidence>